<evidence type="ECO:0000313" key="2">
    <source>
        <dbReference type="EMBL" id="KAJ7342944.1"/>
    </source>
</evidence>
<feature type="compositionally biased region" description="Basic residues" evidence="1">
    <location>
        <begin position="1166"/>
        <end position="1175"/>
    </location>
</feature>
<organism evidence="2 3">
    <name type="scientific">Mycena albidolilacea</name>
    <dbReference type="NCBI Taxonomy" id="1033008"/>
    <lineage>
        <taxon>Eukaryota</taxon>
        <taxon>Fungi</taxon>
        <taxon>Dikarya</taxon>
        <taxon>Basidiomycota</taxon>
        <taxon>Agaricomycotina</taxon>
        <taxon>Agaricomycetes</taxon>
        <taxon>Agaricomycetidae</taxon>
        <taxon>Agaricales</taxon>
        <taxon>Marasmiineae</taxon>
        <taxon>Mycenaceae</taxon>
        <taxon>Mycena</taxon>
    </lineage>
</organism>
<comment type="caution">
    <text evidence="2">The sequence shown here is derived from an EMBL/GenBank/DDBJ whole genome shotgun (WGS) entry which is preliminary data.</text>
</comment>
<dbReference type="PANTHER" id="PTHR31912:SF34">
    <property type="entry name" value="NOTOCHORD-RELATED PROTEIN"/>
    <property type="match status" value="1"/>
</dbReference>
<dbReference type="PANTHER" id="PTHR31912">
    <property type="entry name" value="IP13529P"/>
    <property type="match status" value="1"/>
</dbReference>
<feature type="compositionally biased region" description="Acidic residues" evidence="1">
    <location>
        <begin position="1182"/>
        <end position="1210"/>
    </location>
</feature>
<feature type="compositionally biased region" description="Basic and acidic residues" evidence="1">
    <location>
        <begin position="26"/>
        <end position="49"/>
    </location>
</feature>
<dbReference type="AlphaFoldDB" id="A0AAD7ENJ6"/>
<dbReference type="EMBL" id="JARIHO010000024">
    <property type="protein sequence ID" value="KAJ7342944.1"/>
    <property type="molecule type" value="Genomic_DNA"/>
</dbReference>
<proteinExistence type="predicted"/>
<accession>A0AAD7ENJ6</accession>
<evidence type="ECO:0000313" key="3">
    <source>
        <dbReference type="Proteomes" id="UP001218218"/>
    </source>
</evidence>
<reference evidence="2" key="1">
    <citation type="submission" date="2023-03" db="EMBL/GenBank/DDBJ databases">
        <title>Massive genome expansion in bonnet fungi (Mycena s.s.) driven by repeated elements and novel gene families across ecological guilds.</title>
        <authorList>
            <consortium name="Lawrence Berkeley National Laboratory"/>
            <person name="Harder C.B."/>
            <person name="Miyauchi S."/>
            <person name="Viragh M."/>
            <person name="Kuo A."/>
            <person name="Thoen E."/>
            <person name="Andreopoulos B."/>
            <person name="Lu D."/>
            <person name="Skrede I."/>
            <person name="Drula E."/>
            <person name="Henrissat B."/>
            <person name="Morin E."/>
            <person name="Kohler A."/>
            <person name="Barry K."/>
            <person name="LaButti K."/>
            <person name="Morin E."/>
            <person name="Salamov A."/>
            <person name="Lipzen A."/>
            <person name="Mereny Z."/>
            <person name="Hegedus B."/>
            <person name="Baldrian P."/>
            <person name="Stursova M."/>
            <person name="Weitz H."/>
            <person name="Taylor A."/>
            <person name="Grigoriev I.V."/>
            <person name="Nagy L.G."/>
            <person name="Martin F."/>
            <person name="Kauserud H."/>
        </authorList>
    </citation>
    <scope>NUCLEOTIDE SEQUENCE</scope>
    <source>
        <strain evidence="2">CBHHK002</strain>
    </source>
</reference>
<evidence type="ECO:0000256" key="1">
    <source>
        <dbReference type="SAM" id="MobiDB-lite"/>
    </source>
</evidence>
<protein>
    <submittedName>
        <fullName evidence="2">Uncharacterized protein</fullName>
    </submittedName>
</protein>
<feature type="region of interest" description="Disordered" evidence="1">
    <location>
        <begin position="1"/>
        <end position="49"/>
    </location>
</feature>
<keyword evidence="3" id="KW-1185">Reference proteome</keyword>
<feature type="compositionally biased region" description="Basic residues" evidence="1">
    <location>
        <begin position="1137"/>
        <end position="1150"/>
    </location>
</feature>
<gene>
    <name evidence="2" type="ORF">DFH08DRAFT_703549</name>
</gene>
<dbReference type="Proteomes" id="UP001218218">
    <property type="component" value="Unassembled WGS sequence"/>
</dbReference>
<sequence length="1210" mass="137621">MGVPSVANHLKSASHLRALRSSELSAMEREEKEKRLERERQASAATDRLRDIQFATQQIEGPVAAASSRVMSEGEAEMWEDFRMNGADFSAGDEAEDPEARRRQFQAEAEIFGLWNPEATARKLGFVDDGLGDEEDDEDDFLGEFLRNFGEFCEIQDAGHNTASGTSEKWFPYPSKMLFLLDTLDNLPRLRISSSLMRLFLWILKEAGCKDVPSFDLLRRVQKELRGQCGVPSIPCRSPQGNVFYMNDPRTIIAKDWTNPVTRKLIHVYPEIPEDGIIREIWHAQKWRKHMDLDILSPMYAAGASHYYVNEVSRLQDGQLIIPMRWVMFRGKVWADAFTITLDEQGEATIVDQKTIFICAEDLRDNYYDLQHTGELPKWGASTIEAGHPARMPNPKRIIAAGRPLYSRFIDYFSDNVSGNKSKSWNKHWNAYMMHRNLPRQILQQEFHIHFISTSPNASVSEQFREFKQAVEETHTDPVETRDEAGNTSCFCIYINAGPSDNPMQSEVSAHIGGKGNCMCRKCRVGGTQKDKASDTGYHALFKAGVPRTKELILGELKKQVKMACSGVIKHVKDLQTETGVKDVYTQFYIDGLISRFKSIRKDEPNRTVEDIEAELIQWTVDNGDNIYSPFFAMKGFDPTKDTPIELLHTILLGIIKYIWHVSHTSWSPEQKQTYSMRLQSTNTDGLSIHAIRANYIMQYAGSLIGRQFKTIAQVNIFHIRDLVTEDQFKAWRASGELSALLWFPEIRNLEEYRQDLKVAVANVLDIFATIDLSKMLSKVKYHLLVHADEDVVAFGPLVGLITELYESYNTVFRHCSILSNHLAPSRDIARQLADQEGLKHRLTGGWWYSAGDEKQWQRAGSGVRKFLSDHPLLQKSLGWTDPKPAKHGDIKLVSLKRGQKDRPTHFLHTTTAARAVNYGLYPAESEWVKCRYVTSESLEECFVGSWIFARSPTTQDSTIPGRITDILVSGSGAVLVVLEVFQVLSSRDETYGMPVFVRRDSEELFSIVPSKSIKFKINVQHDCGAAQCDTSGVRLRMQERVESDQIENFVVHKPLDRFFINSHAFHNAHLLRATLPRELLAPIPLFTDRQTKHYELAAQLREMQSTRLATRKAAADKRKRSQDDGDQSDGEETQRPKKKKKRKAGPGRRKAVEAVPIESMVATRDRRKITRTKKAQATPPESEEDSAMEVSEDSEDVDMLDSSDSEYSD</sequence>
<name>A0AAD7ENJ6_9AGAR</name>
<feature type="region of interest" description="Disordered" evidence="1">
    <location>
        <begin position="1108"/>
        <end position="1210"/>
    </location>
</feature>